<dbReference type="GO" id="GO:0008270">
    <property type="term" value="F:zinc ion binding"/>
    <property type="evidence" value="ECO:0007669"/>
    <property type="project" value="UniProtKB-UniRule"/>
</dbReference>
<dbReference type="InterPro" id="IPR007508">
    <property type="entry name" value="DtdA"/>
</dbReference>
<keyword evidence="2 4" id="KW-0378">Hydrolase</keyword>
<dbReference type="EMBL" id="RKLV01000003">
    <property type="protein sequence ID" value="MCX2818494.1"/>
    <property type="molecule type" value="Genomic_DNA"/>
</dbReference>
<dbReference type="GO" id="GO:0051499">
    <property type="term" value="F:D-aminoacyl-tRNA deacylase activity"/>
    <property type="evidence" value="ECO:0007669"/>
    <property type="project" value="UniProtKB-UniRule"/>
</dbReference>
<dbReference type="PANTHER" id="PTHR34667">
    <property type="entry name" value="D-AMINOACYL-TRNA DEACYLASE"/>
    <property type="match status" value="1"/>
</dbReference>
<evidence type="ECO:0000313" key="7">
    <source>
        <dbReference type="Proteomes" id="UP001149411"/>
    </source>
</evidence>
<dbReference type="HAMAP" id="MF_00562">
    <property type="entry name" value="Deacylase_DtdA"/>
    <property type="match status" value="1"/>
</dbReference>
<dbReference type="RefSeq" id="WP_266086338.1">
    <property type="nucleotide sequence ID" value="NZ_RKLV01000003.1"/>
</dbReference>
<reference evidence="6" key="1">
    <citation type="submission" date="2022-09" db="EMBL/GenBank/DDBJ databases">
        <title>Haloadaptaus new haloarchaeum isolated from saline soil.</title>
        <authorList>
            <person name="Duran-Viseras A."/>
            <person name="Sanchez-Porro C."/>
            <person name="Ventosa A."/>
        </authorList>
    </citation>
    <scope>NUCLEOTIDE SEQUENCE</scope>
    <source>
        <strain evidence="6">F3-133</strain>
    </source>
</reference>
<comment type="cofactor">
    <cofactor evidence="4">
        <name>Zn(2+)</name>
        <dbReference type="ChEBI" id="CHEBI:29105"/>
    </cofactor>
    <text evidence="4">Binds 2 Zn(2+) ions per subunit.</text>
</comment>
<dbReference type="SUPFAM" id="SSF142535">
    <property type="entry name" value="AF0625-like"/>
    <property type="match status" value="1"/>
</dbReference>
<evidence type="ECO:0000256" key="5">
    <source>
        <dbReference type="SAM" id="MobiDB-lite"/>
    </source>
</evidence>
<gene>
    <name evidence="4" type="primary">dtdA</name>
    <name evidence="6" type="ORF">EGH25_03885</name>
</gene>
<comment type="similarity">
    <text evidence="4">Belongs to the DtdA deacylase family.</text>
</comment>
<evidence type="ECO:0000256" key="1">
    <source>
        <dbReference type="ARBA" id="ARBA00022723"/>
    </source>
</evidence>
<sequence length="422" mass="45652">MIAVVVSREDEASLSIRDALLDAADWRRHEPHGSWEREWSHYGFVMVEKEGLHLYYDGLDDELRDAFDVSLIVFVSRHSGDTGRLLTAHHTGNFGGAEYGGEPGSLASPAPGATKHLLGFFDEEAPEGFDVSMEVTHHGPSELDVPSVFAEVGSEPDEWESEDAARTVAHGVLSLDERDEPRTTVVGIGGGHYAPRFTRIALETDAGVGHIAAGYDLPVDDELLRETYESSDADALVLDGEAVEEGYSLPVVSETSLRERAGVPEETVEAVEEVLDADAGEARLTRRAAEGATAATVFDAELVREARNVDSGATDEALERNAVGYVEENGKVIRVAVPKDGARELAETVGDILSDEHEVTVDDQAVAVKREVFDARKARELGVEEGPDFGRLSSGETVETDDGVVTPDEVHGTERRVFVYGK</sequence>
<keyword evidence="1 4" id="KW-0479">Metal-binding</keyword>
<organism evidence="6 7">
    <name type="scientific">Halorutilus salinus</name>
    <dbReference type="NCBI Taxonomy" id="2487751"/>
    <lineage>
        <taxon>Archaea</taxon>
        <taxon>Methanobacteriati</taxon>
        <taxon>Methanobacteriota</taxon>
        <taxon>Stenosarchaea group</taxon>
        <taxon>Halobacteria</taxon>
        <taxon>Halorutilales</taxon>
        <taxon>Halorutilaceae</taxon>
        <taxon>Halorutilus</taxon>
    </lineage>
</organism>
<evidence type="ECO:0000256" key="4">
    <source>
        <dbReference type="HAMAP-Rule" id="MF_00562"/>
    </source>
</evidence>
<keyword evidence="3 4" id="KW-0862">Zinc</keyword>
<dbReference type="Gene3D" id="3.40.50.10700">
    <property type="entry name" value="AF0625-like"/>
    <property type="match status" value="1"/>
</dbReference>
<evidence type="ECO:0000313" key="6">
    <source>
        <dbReference type="EMBL" id="MCX2818494.1"/>
    </source>
</evidence>
<dbReference type="EC" id="3.1.1.96" evidence="4"/>
<proteinExistence type="inferred from homology"/>
<dbReference type="PANTHER" id="PTHR34667:SF1">
    <property type="entry name" value="D-AMINOACYL-TRNA DEACYLASE"/>
    <property type="match status" value="1"/>
</dbReference>
<evidence type="ECO:0000256" key="2">
    <source>
        <dbReference type="ARBA" id="ARBA00022801"/>
    </source>
</evidence>
<comment type="function">
    <text evidence="4">D-aminoacyl-tRNA deacylase with broad substrate specificity. By recycling D-aminoacyl-tRNA to D-amino acids and free tRNA molecules, this enzyme counteracts the toxicity associated with the formation of D-aminoacyl-tRNA entities in vivo.</text>
</comment>
<feature type="region of interest" description="Disordered" evidence="5">
    <location>
        <begin position="385"/>
        <end position="407"/>
    </location>
</feature>
<dbReference type="InterPro" id="IPR018033">
    <property type="entry name" value="Deacylase_DtdA_archaea"/>
</dbReference>
<dbReference type="GO" id="GO:0019478">
    <property type="term" value="P:D-amino acid catabolic process"/>
    <property type="evidence" value="ECO:0007669"/>
    <property type="project" value="UniProtKB-UniRule"/>
</dbReference>
<keyword evidence="7" id="KW-1185">Reference proteome</keyword>
<dbReference type="Pfam" id="PF04414">
    <property type="entry name" value="tRNA_deacylase"/>
    <property type="match status" value="1"/>
</dbReference>
<name>A0A9Q4GFU0_9EURY</name>
<dbReference type="Proteomes" id="UP001149411">
    <property type="component" value="Unassembled WGS sequence"/>
</dbReference>
<accession>A0A9Q4GFU0</accession>
<comment type="catalytic activity">
    <reaction evidence="4">
        <text>a D-aminoacyl-tRNA + H2O = a tRNA + a D-alpha-amino acid + H(+)</text>
        <dbReference type="Rhea" id="RHEA:13953"/>
        <dbReference type="Rhea" id="RHEA-COMP:10123"/>
        <dbReference type="Rhea" id="RHEA-COMP:10124"/>
        <dbReference type="ChEBI" id="CHEBI:15377"/>
        <dbReference type="ChEBI" id="CHEBI:15378"/>
        <dbReference type="ChEBI" id="CHEBI:59871"/>
        <dbReference type="ChEBI" id="CHEBI:78442"/>
        <dbReference type="ChEBI" id="CHEBI:79333"/>
        <dbReference type="EC" id="3.1.1.96"/>
    </reaction>
</comment>
<comment type="subunit">
    <text evidence="4">Monomer.</text>
</comment>
<dbReference type="AlphaFoldDB" id="A0A9Q4GFU0"/>
<dbReference type="Gene3D" id="3.40.630.50">
    <property type="entry name" value="AF0625-like"/>
    <property type="match status" value="1"/>
</dbReference>
<protein>
    <recommendedName>
        <fullName evidence="4">D-aminoacyl-tRNA deacylase</fullName>
        <ecNumber evidence="4">3.1.1.96</ecNumber>
    </recommendedName>
</protein>
<evidence type="ECO:0000256" key="3">
    <source>
        <dbReference type="ARBA" id="ARBA00022833"/>
    </source>
</evidence>
<comment type="catalytic activity">
    <reaction evidence="4">
        <text>glycyl-tRNA(Ala) + H2O = tRNA(Ala) + glycine + H(+)</text>
        <dbReference type="Rhea" id="RHEA:53744"/>
        <dbReference type="Rhea" id="RHEA-COMP:9657"/>
        <dbReference type="Rhea" id="RHEA-COMP:13640"/>
        <dbReference type="ChEBI" id="CHEBI:15377"/>
        <dbReference type="ChEBI" id="CHEBI:15378"/>
        <dbReference type="ChEBI" id="CHEBI:57305"/>
        <dbReference type="ChEBI" id="CHEBI:78442"/>
        <dbReference type="ChEBI" id="CHEBI:78522"/>
        <dbReference type="EC" id="3.1.1.96"/>
    </reaction>
</comment>
<comment type="caution">
    <text evidence="6">The sequence shown here is derived from an EMBL/GenBank/DDBJ whole genome shotgun (WGS) entry which is preliminary data.</text>
</comment>